<dbReference type="KEGG" id="fin:KQS_07960"/>
<dbReference type="eggNOG" id="ENOG502ZVYZ">
    <property type="taxonomic scope" value="Bacteria"/>
</dbReference>
<reference evidence="1 2" key="1">
    <citation type="journal article" date="2012" name="J. Bacteriol.">
        <title>Complete Genome Sequence of Flavobacterium indicum GPSTA100-9T, Isolated from Warm Spring Water.</title>
        <authorList>
            <person name="Barbier P."/>
            <person name="Houel A."/>
            <person name="Loux V."/>
            <person name="Poulain J."/>
            <person name="Bernardet J.F."/>
            <person name="Touchon M."/>
            <person name="Duchaud E."/>
        </authorList>
    </citation>
    <scope>NUCLEOTIDE SEQUENCE [LARGE SCALE GENOMIC DNA]</scope>
    <source>
        <strain evidence="2">DSM 17447 / CIP 109464 / GPTSA100-9</strain>
    </source>
</reference>
<dbReference type="OrthoDB" id="2604576at2"/>
<reference evidence="2" key="2">
    <citation type="submission" date="2012-03" db="EMBL/GenBank/DDBJ databases">
        <title>Complete genome sequence of Flavobacterium indicum GPTSA100-9T, isolated from warm spring water.</title>
        <authorList>
            <person name="Barbier P."/>
            <person name="Houel A."/>
            <person name="Loux V."/>
            <person name="Poulain J."/>
            <person name="Bernardet J.-F."/>
            <person name="Touchon M."/>
            <person name="Duchaud E."/>
        </authorList>
    </citation>
    <scope>NUCLEOTIDE SEQUENCE [LARGE SCALE GENOMIC DNA]</scope>
    <source>
        <strain evidence="2">DSM 17447 / CIP 109464 / GPTSA100-9</strain>
    </source>
</reference>
<dbReference type="Proteomes" id="UP000007599">
    <property type="component" value="Chromosome I"/>
</dbReference>
<dbReference type="HOGENOM" id="CLU_1813015_0_0_10"/>
<gene>
    <name evidence="1" type="ordered locus">KQS_07960</name>
</gene>
<keyword evidence="2" id="KW-1185">Reference proteome</keyword>
<dbReference type="RefSeq" id="WP_014388657.1">
    <property type="nucleotide sequence ID" value="NC_017025.1"/>
</dbReference>
<accession>H8XSZ4</accession>
<dbReference type="PATRIC" id="fig|1094466.5.peg.1562"/>
<name>H8XSZ4_FLAIG</name>
<evidence type="ECO:0000313" key="1">
    <source>
        <dbReference type="EMBL" id="CCG53536.1"/>
    </source>
</evidence>
<sequence length="144" mass="16007">MEIKLAISNYINNLPEPKKTEITRIHQAIIETIPTAQLWFLEGTNASGKVVTNPNIGYGNCTLQLAGGKTRAFYKIGLSANSTGISVYIMGIKDKNYLNNTYGNIIGKAKITGYCIKFNKLEAIDLNELIEAIKIEFYKKELNS</sequence>
<evidence type="ECO:0000313" key="2">
    <source>
        <dbReference type="Proteomes" id="UP000007599"/>
    </source>
</evidence>
<proteinExistence type="predicted"/>
<organism evidence="1 2">
    <name type="scientific">Flavobacterium indicum (strain DSM 17447 / CIP 109464 / GPTSA100-9)</name>
    <dbReference type="NCBI Taxonomy" id="1094466"/>
    <lineage>
        <taxon>Bacteria</taxon>
        <taxon>Pseudomonadati</taxon>
        <taxon>Bacteroidota</taxon>
        <taxon>Flavobacteriia</taxon>
        <taxon>Flavobacteriales</taxon>
        <taxon>Flavobacteriaceae</taxon>
        <taxon>Flavobacterium</taxon>
    </lineage>
</organism>
<protein>
    <recommendedName>
        <fullName evidence="3">YdhG-like domain-containing protein</fullName>
    </recommendedName>
</protein>
<dbReference type="AlphaFoldDB" id="H8XSZ4"/>
<evidence type="ECO:0008006" key="3">
    <source>
        <dbReference type="Google" id="ProtNLM"/>
    </source>
</evidence>
<dbReference type="STRING" id="1094466.KQS_07960"/>
<dbReference type="EMBL" id="HE774682">
    <property type="protein sequence ID" value="CCG53536.1"/>
    <property type="molecule type" value="Genomic_DNA"/>
</dbReference>